<feature type="chain" id="PRO_5040726396" evidence="5">
    <location>
        <begin position="41"/>
        <end position="486"/>
    </location>
</feature>
<feature type="signal peptide" evidence="5">
    <location>
        <begin position="1"/>
        <end position="40"/>
    </location>
</feature>
<comment type="similarity">
    <text evidence="2">Belongs to the bacterial solute-binding protein 1 family.</text>
</comment>
<dbReference type="InterPro" id="IPR022386">
    <property type="entry name" value="Chitin_NgcE"/>
</dbReference>
<dbReference type="Pfam" id="PF01547">
    <property type="entry name" value="SBP_bac_1"/>
    <property type="match status" value="1"/>
</dbReference>
<dbReference type="PROSITE" id="PS51318">
    <property type="entry name" value="TAT"/>
    <property type="match status" value="1"/>
</dbReference>
<dbReference type="EMBL" id="BSEV01000006">
    <property type="protein sequence ID" value="GLK09790.1"/>
    <property type="molecule type" value="Genomic_DNA"/>
</dbReference>
<dbReference type="SUPFAM" id="SSF53850">
    <property type="entry name" value="Periplasmic binding protein-like II"/>
    <property type="match status" value="1"/>
</dbReference>
<organism evidence="6 7">
    <name type="scientific">Streptosporangium carneum</name>
    <dbReference type="NCBI Taxonomy" id="47481"/>
    <lineage>
        <taxon>Bacteria</taxon>
        <taxon>Bacillati</taxon>
        <taxon>Actinomycetota</taxon>
        <taxon>Actinomycetes</taxon>
        <taxon>Streptosporangiales</taxon>
        <taxon>Streptosporangiaceae</taxon>
        <taxon>Streptosporangium</taxon>
    </lineage>
</organism>
<dbReference type="AlphaFoldDB" id="A0A9W6MDC9"/>
<keyword evidence="3" id="KW-0813">Transport</keyword>
<accession>A0A9W6MDC9</accession>
<sequence>MSQSTGMPGEMNRRQLLRRIGLTALAAGPGAGLLSACATAGSGGADARTPATPAATAATSAANPLGVDPKKPLEVVIFNGGNGDGYATGLHQPLYRKAYPQAEIKHVPTQKIGTQLRPRFVSGDVPDVVNNSGPEALDMAALAAEGHLADLTALFDAPSIDDPGKKVRDTLVGGVQENSLIDGVPHVLNYTVAHRALWYNAKLFAAKGWTVPKTWDAFLALGEEAKKAGITLFAYPGQVGPFYQVWNLVYTAAKIGGNQVIVDIDNLADGAWTNPAVLASVTAWADLQARYGDKAYFGLDHTQTQIKHLQDKVAFYPCGSWLENEMAKDKPDSFEYAIAPVPSVTATDKLPAEAIMVGVSEAFFASAKGPNPAGGLEYLRIMLSREGARGYTERTKNLTVVNGVAEGLDLPPAVRSAAKAQDAAGRNTITDARFESWYKELFDHSQTQTNAVMAGRVTPEQFCANMQKKADEIKKDSSVSKQTRSA</sequence>
<dbReference type="PANTHER" id="PTHR43649">
    <property type="entry name" value="ARABINOSE-BINDING PROTEIN-RELATED"/>
    <property type="match status" value="1"/>
</dbReference>
<dbReference type="PANTHER" id="PTHR43649:SF31">
    <property type="entry name" value="SN-GLYCEROL-3-PHOSPHATE-BINDING PERIPLASMIC PROTEIN UGPB"/>
    <property type="match status" value="1"/>
</dbReference>
<dbReference type="InterPro" id="IPR006311">
    <property type="entry name" value="TAT_signal"/>
</dbReference>
<gene>
    <name evidence="6" type="ORF">GCM10017600_31960</name>
</gene>
<evidence type="ECO:0000256" key="1">
    <source>
        <dbReference type="ARBA" id="ARBA00004196"/>
    </source>
</evidence>
<evidence type="ECO:0000256" key="2">
    <source>
        <dbReference type="ARBA" id="ARBA00008520"/>
    </source>
</evidence>
<evidence type="ECO:0000256" key="3">
    <source>
        <dbReference type="ARBA" id="ARBA00022448"/>
    </source>
</evidence>
<dbReference type="Gene3D" id="3.40.190.10">
    <property type="entry name" value="Periplasmic binding protein-like II"/>
    <property type="match status" value="2"/>
</dbReference>
<dbReference type="InterPro" id="IPR006059">
    <property type="entry name" value="SBP"/>
</dbReference>
<reference evidence="6" key="2">
    <citation type="submission" date="2023-01" db="EMBL/GenBank/DDBJ databases">
        <authorList>
            <person name="Sun Q."/>
            <person name="Evtushenko L."/>
        </authorList>
    </citation>
    <scope>NUCLEOTIDE SEQUENCE</scope>
    <source>
        <strain evidence="6">VKM Ac-2007</strain>
    </source>
</reference>
<comment type="subcellular location">
    <subcellularLocation>
        <location evidence="1">Cell envelope</location>
    </subcellularLocation>
</comment>
<keyword evidence="7" id="KW-1185">Reference proteome</keyword>
<dbReference type="GO" id="GO:0030313">
    <property type="term" value="C:cell envelope"/>
    <property type="evidence" value="ECO:0007669"/>
    <property type="project" value="UniProtKB-SubCell"/>
</dbReference>
<evidence type="ECO:0000313" key="7">
    <source>
        <dbReference type="Proteomes" id="UP001143474"/>
    </source>
</evidence>
<reference evidence="6" key="1">
    <citation type="journal article" date="2014" name="Int. J. Syst. Evol. Microbiol.">
        <title>Complete genome sequence of Corynebacterium casei LMG S-19264T (=DSM 44701T), isolated from a smear-ripened cheese.</title>
        <authorList>
            <consortium name="US DOE Joint Genome Institute (JGI-PGF)"/>
            <person name="Walter F."/>
            <person name="Albersmeier A."/>
            <person name="Kalinowski J."/>
            <person name="Ruckert C."/>
        </authorList>
    </citation>
    <scope>NUCLEOTIDE SEQUENCE</scope>
    <source>
        <strain evidence="6">VKM Ac-2007</strain>
    </source>
</reference>
<keyword evidence="4 5" id="KW-0732">Signal</keyword>
<dbReference type="NCBIfam" id="TIGR03851">
    <property type="entry name" value="chitin_NgcE"/>
    <property type="match status" value="1"/>
</dbReference>
<dbReference type="InterPro" id="IPR050490">
    <property type="entry name" value="Bact_solute-bd_prot1"/>
</dbReference>
<comment type="caution">
    <text evidence="6">The sequence shown here is derived from an EMBL/GenBank/DDBJ whole genome shotgun (WGS) entry which is preliminary data.</text>
</comment>
<proteinExistence type="inferred from homology"/>
<protein>
    <submittedName>
        <fullName evidence="6">Carbohydrate ABC transporter, N-acetylglucosamine/diacetylchitobiose-binding protein</fullName>
    </submittedName>
</protein>
<evidence type="ECO:0000256" key="4">
    <source>
        <dbReference type="ARBA" id="ARBA00022729"/>
    </source>
</evidence>
<evidence type="ECO:0000313" key="6">
    <source>
        <dbReference type="EMBL" id="GLK09790.1"/>
    </source>
</evidence>
<evidence type="ECO:0000256" key="5">
    <source>
        <dbReference type="SAM" id="SignalP"/>
    </source>
</evidence>
<dbReference type="Proteomes" id="UP001143474">
    <property type="component" value="Unassembled WGS sequence"/>
</dbReference>
<name>A0A9W6MDC9_9ACTN</name>